<dbReference type="HOGENOM" id="CLU_492743_0_0_1"/>
<feature type="region of interest" description="Disordered" evidence="1">
    <location>
        <begin position="214"/>
        <end position="279"/>
    </location>
</feature>
<feature type="compositionally biased region" description="Basic and acidic residues" evidence="1">
    <location>
        <begin position="251"/>
        <end position="265"/>
    </location>
</feature>
<evidence type="ECO:0000256" key="1">
    <source>
        <dbReference type="SAM" id="MobiDB-lite"/>
    </source>
</evidence>
<feature type="compositionally biased region" description="Polar residues" evidence="1">
    <location>
        <begin position="60"/>
        <end position="70"/>
    </location>
</feature>
<feature type="compositionally biased region" description="Polar residues" evidence="1">
    <location>
        <begin position="215"/>
        <end position="235"/>
    </location>
</feature>
<reference evidence="4" key="2">
    <citation type="submission" date="2015-01" db="EMBL/GenBank/DDBJ databases">
        <title>Evolutionary Origins and Diversification of the Mycorrhizal Mutualists.</title>
        <authorList>
            <consortium name="DOE Joint Genome Institute"/>
            <consortium name="Mycorrhizal Genomics Consortium"/>
            <person name="Kohler A."/>
            <person name="Kuo A."/>
            <person name="Nagy L.G."/>
            <person name="Floudas D."/>
            <person name="Copeland A."/>
            <person name="Barry K.W."/>
            <person name="Cichocki N."/>
            <person name="Veneault-Fourrey C."/>
            <person name="LaButti K."/>
            <person name="Lindquist E.A."/>
            <person name="Lipzen A."/>
            <person name="Lundell T."/>
            <person name="Morin E."/>
            <person name="Murat C."/>
            <person name="Riley R."/>
            <person name="Ohm R."/>
            <person name="Sun H."/>
            <person name="Tunlid A."/>
            <person name="Henrissat B."/>
            <person name="Grigoriev I.V."/>
            <person name="Hibbett D.S."/>
            <person name="Martin F."/>
        </authorList>
    </citation>
    <scope>NUCLEOTIDE SEQUENCE [LARGE SCALE GENOMIC DNA]</scope>
    <source>
        <strain evidence="4">MUT 4182</strain>
    </source>
</reference>
<feature type="compositionally biased region" description="Basic and acidic residues" evidence="1">
    <location>
        <begin position="71"/>
        <end position="87"/>
    </location>
</feature>
<protein>
    <recommendedName>
        <fullName evidence="2">DUF6532 domain-containing protein</fullName>
    </recommendedName>
</protein>
<evidence type="ECO:0000313" key="4">
    <source>
        <dbReference type="Proteomes" id="UP000054248"/>
    </source>
</evidence>
<reference evidence="3 4" key="1">
    <citation type="submission" date="2014-04" db="EMBL/GenBank/DDBJ databases">
        <authorList>
            <consortium name="DOE Joint Genome Institute"/>
            <person name="Kuo A."/>
            <person name="Girlanda M."/>
            <person name="Perotto S."/>
            <person name="Kohler A."/>
            <person name="Nagy L.G."/>
            <person name="Floudas D."/>
            <person name="Copeland A."/>
            <person name="Barry K.W."/>
            <person name="Cichocki N."/>
            <person name="Veneault-Fourrey C."/>
            <person name="LaButti K."/>
            <person name="Lindquist E.A."/>
            <person name="Lipzen A."/>
            <person name="Lundell T."/>
            <person name="Morin E."/>
            <person name="Murat C."/>
            <person name="Sun H."/>
            <person name="Tunlid A."/>
            <person name="Henrissat B."/>
            <person name="Grigoriev I.V."/>
            <person name="Hibbett D.S."/>
            <person name="Martin F."/>
            <person name="Nordberg H.P."/>
            <person name="Cantor M.N."/>
            <person name="Hua S.X."/>
        </authorList>
    </citation>
    <scope>NUCLEOTIDE SEQUENCE [LARGE SCALE GENOMIC DNA]</scope>
    <source>
        <strain evidence="3 4">MUT 4182</strain>
    </source>
</reference>
<dbReference type="Pfam" id="PF20149">
    <property type="entry name" value="DUF6532"/>
    <property type="match status" value="1"/>
</dbReference>
<keyword evidence="4" id="KW-1185">Reference proteome</keyword>
<dbReference type="OrthoDB" id="2803997at2759"/>
<evidence type="ECO:0000313" key="3">
    <source>
        <dbReference type="EMBL" id="KIO20653.1"/>
    </source>
</evidence>
<gene>
    <name evidence="3" type="ORF">M407DRAFT_29711</name>
</gene>
<feature type="domain" description="DUF6532" evidence="2">
    <location>
        <begin position="299"/>
        <end position="491"/>
    </location>
</feature>
<feature type="compositionally biased region" description="Basic residues" evidence="1">
    <location>
        <begin position="266"/>
        <end position="277"/>
    </location>
</feature>
<dbReference type="EMBL" id="KN823166">
    <property type="protein sequence ID" value="KIO20653.1"/>
    <property type="molecule type" value="Genomic_DNA"/>
</dbReference>
<feature type="region of interest" description="Disordered" evidence="1">
    <location>
        <begin position="1"/>
        <end position="180"/>
    </location>
</feature>
<evidence type="ECO:0000259" key="2">
    <source>
        <dbReference type="Pfam" id="PF20149"/>
    </source>
</evidence>
<sequence>MGRKKRTGGVQQRTGKRRPTTSIQSNDTEEADDQETSATQQPQPQPGPQQSVQVSSGTQNGAPRTSSQLTRNHEEDGNDEEPNRSFEPEPSDAEDVQEQQREGRTLRSRLRATAQDTTSSISPTDTQQPVNHEASIPTRPSPGTFQAREIPIPSRRRLDSIRGSLPASFPTPSELHEPRSLVQPIPSQLYSQLTPVFRTSPGLAPLFLAPPTIPNPASLQPSPATSAASLPQSREPSIAVPSREPSVPPQDSRKRQLDTESEQAKQQHRKEKKKKHNASWARLSHYADDAELRDVLELAMTDMKLAVATVCPYPASDLREGKVDQCFKRALEAKKLHQYHFILDKAQQRMIAGEEGALRSALKRPSSPVSLLIVVLSLARICSKLVRIRSEPSFFLLIVAFITRILNKKKGWFRNALIADAVIAAWLSHPNALGALYQEYFDPIRPESLALVLTVIYHCLSQWVETGQCIEFDMPASLWKTYDDYMTAIQQYELAGAKLAAYRRRLFKRGITSAGAREQSPERTPVIQVTDEAMEAEIRWQEAEGESDEEDLD</sequence>
<dbReference type="AlphaFoldDB" id="A0A0C3KGM7"/>
<organism evidence="3 4">
    <name type="scientific">Tulasnella calospora MUT 4182</name>
    <dbReference type="NCBI Taxonomy" id="1051891"/>
    <lineage>
        <taxon>Eukaryota</taxon>
        <taxon>Fungi</taxon>
        <taxon>Dikarya</taxon>
        <taxon>Basidiomycota</taxon>
        <taxon>Agaricomycotina</taxon>
        <taxon>Agaricomycetes</taxon>
        <taxon>Cantharellales</taxon>
        <taxon>Tulasnellaceae</taxon>
        <taxon>Tulasnella</taxon>
    </lineage>
</organism>
<dbReference type="InterPro" id="IPR045341">
    <property type="entry name" value="DUF6532"/>
</dbReference>
<proteinExistence type="predicted"/>
<dbReference type="Proteomes" id="UP000054248">
    <property type="component" value="Unassembled WGS sequence"/>
</dbReference>
<feature type="compositionally biased region" description="Polar residues" evidence="1">
    <location>
        <begin position="114"/>
        <end position="130"/>
    </location>
</feature>
<feature type="compositionally biased region" description="Low complexity" evidence="1">
    <location>
        <begin position="48"/>
        <end position="59"/>
    </location>
</feature>
<name>A0A0C3KGM7_9AGAM</name>
<accession>A0A0C3KGM7</accession>